<dbReference type="OrthoDB" id="360390at2759"/>
<accession>A0A835XJ76</accession>
<dbReference type="PANTHER" id="PTHR12472:SF0">
    <property type="entry name" value="RAB3 GTPASE-ACTIVATING PROTEIN NON-CATALYTIC SUBUNIT"/>
    <property type="match status" value="1"/>
</dbReference>
<evidence type="ECO:0000259" key="2">
    <source>
        <dbReference type="Pfam" id="PF14655"/>
    </source>
</evidence>
<feature type="region of interest" description="Disordered" evidence="1">
    <location>
        <begin position="52"/>
        <end position="97"/>
    </location>
</feature>
<protein>
    <recommendedName>
        <fullName evidence="2">Rab3-GAP regulatory subunit N-terminal domain-containing protein</fullName>
    </recommendedName>
</protein>
<dbReference type="EMBL" id="JAEHOE010000151">
    <property type="protein sequence ID" value="KAG2484395.1"/>
    <property type="molecule type" value="Genomic_DNA"/>
</dbReference>
<gene>
    <name evidence="3" type="ORF">HYH03_016809</name>
</gene>
<name>A0A835XJ76_9CHLO</name>
<feature type="region of interest" description="Disordered" evidence="1">
    <location>
        <begin position="518"/>
        <end position="571"/>
    </location>
</feature>
<feature type="domain" description="Rab3-GAP regulatory subunit N-terminal" evidence="2">
    <location>
        <begin position="178"/>
        <end position="616"/>
    </location>
</feature>
<evidence type="ECO:0000313" key="3">
    <source>
        <dbReference type="EMBL" id="KAG2484395.1"/>
    </source>
</evidence>
<evidence type="ECO:0000313" key="4">
    <source>
        <dbReference type="Proteomes" id="UP000612055"/>
    </source>
</evidence>
<dbReference type="Pfam" id="PF14655">
    <property type="entry name" value="RAB3GAP2_N"/>
    <property type="match status" value="1"/>
</dbReference>
<comment type="caution">
    <text evidence="3">The sequence shown here is derived from an EMBL/GenBank/DDBJ whole genome shotgun (WGS) entry which is preliminary data.</text>
</comment>
<keyword evidence="4" id="KW-1185">Reference proteome</keyword>
<dbReference type="InterPro" id="IPR026059">
    <property type="entry name" value="Rab3GAP2"/>
</dbReference>
<dbReference type="PANTHER" id="PTHR12472">
    <property type="entry name" value="RAB3-GAP REGULATORY DOMAIN"/>
    <property type="match status" value="1"/>
</dbReference>
<feature type="compositionally biased region" description="Basic and acidic residues" evidence="1">
    <location>
        <begin position="57"/>
        <end position="67"/>
    </location>
</feature>
<dbReference type="AlphaFoldDB" id="A0A835XJ76"/>
<reference evidence="3" key="1">
    <citation type="journal article" date="2020" name="bioRxiv">
        <title>Comparative genomics of Chlamydomonas.</title>
        <authorList>
            <person name="Craig R.J."/>
            <person name="Hasan A.R."/>
            <person name="Ness R.W."/>
            <person name="Keightley P.D."/>
        </authorList>
    </citation>
    <scope>NUCLEOTIDE SEQUENCE</scope>
    <source>
        <strain evidence="3">CCAP 11/70</strain>
    </source>
</reference>
<proteinExistence type="predicted"/>
<evidence type="ECO:0000256" key="1">
    <source>
        <dbReference type="SAM" id="MobiDB-lite"/>
    </source>
</evidence>
<feature type="compositionally biased region" description="Low complexity" evidence="1">
    <location>
        <begin position="539"/>
        <end position="554"/>
    </location>
</feature>
<dbReference type="InterPro" id="IPR032839">
    <property type="entry name" value="RAB3GAP_N"/>
</dbReference>
<feature type="region of interest" description="Disordered" evidence="1">
    <location>
        <begin position="120"/>
        <end position="147"/>
    </location>
</feature>
<sequence length="680" mass="67528">MDLQDLRQLLGVSGDGALVDGTLLLALSPDGSRLAAACGTALVVCPLTTAPEGVPSSDEHSALENRRATHASAGPRDGPDLQGPSSSARSLTCGAPAGPPVSCQDPITALTWIAFAKPPVAAGSRSSGGGAGSPERRRSGGGASGGGGRVFASIQQAMLEDADLQARACPQRPAYSVLLLLAGTRSGCLQLHDADSGAVLMRQAIHAGPVTSLAVRTWRMGLKPDDAVEDVTVGWSDALARLPAWELRAAATSCYAAAAAARSGTAAGGGGGGSRFGLWGSSAPAGPDIKPLAVQKWEVPGAVRGGSGRSCAVCVGQRPRDLYSLLQGLGSSASSASGKTIFIAGGGKPACLAALEVDEQAGAGGALSYIGSVATSVTSGVMGLARTARSVAAAPLSIGSGIRALMMNPLLAGVAPGAGGSAGAEAGPSVPLASFSDPSPGQRPAPTGLWRQFRDDGRTVLGLAPAPHGSLVAGVDGLGRVLLVEAGQLLVSRMWKGYRDAQVAWLEVPAAAVERRRLREQAQAEQPQSLAGEQRQPQSTLPPAGPSAAAAPRGSTGGAGPGAASAGAGAGGLQGPGQHALLLAIYAPRRQTLELWWPLHGRRLAATAVPRRARLLQRGGGGVAGGELGTWRVADVASAAEPIAMSPAGCLLCTLGGVEGAAGAGAGLVLQDVAALFGLA</sequence>
<feature type="compositionally biased region" description="Polar residues" evidence="1">
    <location>
        <begin position="529"/>
        <end position="538"/>
    </location>
</feature>
<organism evidence="3 4">
    <name type="scientific">Edaphochlamys debaryana</name>
    <dbReference type="NCBI Taxonomy" id="47281"/>
    <lineage>
        <taxon>Eukaryota</taxon>
        <taxon>Viridiplantae</taxon>
        <taxon>Chlorophyta</taxon>
        <taxon>core chlorophytes</taxon>
        <taxon>Chlorophyceae</taxon>
        <taxon>CS clade</taxon>
        <taxon>Chlamydomonadales</taxon>
        <taxon>Chlamydomonadales incertae sedis</taxon>
        <taxon>Edaphochlamys</taxon>
    </lineage>
</organism>
<dbReference type="Proteomes" id="UP000612055">
    <property type="component" value="Unassembled WGS sequence"/>
</dbReference>